<keyword evidence="5" id="KW-1185">Reference proteome</keyword>
<feature type="signal peptide" evidence="2">
    <location>
        <begin position="1"/>
        <end position="20"/>
    </location>
</feature>
<feature type="domain" description="Outer membrane protein beta-barrel" evidence="3">
    <location>
        <begin position="7"/>
        <end position="191"/>
    </location>
</feature>
<dbReference type="InterPro" id="IPR027385">
    <property type="entry name" value="Beta-barrel_OMP"/>
</dbReference>
<dbReference type="InterPro" id="IPR011250">
    <property type="entry name" value="OMP/PagP_B-barrel"/>
</dbReference>
<dbReference type="PATRIC" id="fig|1195246.3.peg.1993"/>
<protein>
    <submittedName>
        <fullName evidence="4">Outer membrane protein</fullName>
    </submittedName>
</protein>
<proteinExistence type="predicted"/>
<accession>I9P1C7</accession>
<evidence type="ECO:0000313" key="4">
    <source>
        <dbReference type="EMBL" id="EIW88554.1"/>
    </source>
</evidence>
<dbReference type="SUPFAM" id="SSF56925">
    <property type="entry name" value="OMPA-like"/>
    <property type="match status" value="1"/>
</dbReference>
<dbReference type="AlphaFoldDB" id="I9P1C7"/>
<feature type="chain" id="PRO_5003723037" evidence="2">
    <location>
        <begin position="21"/>
        <end position="191"/>
    </location>
</feature>
<dbReference type="EMBL" id="AKKU01000017">
    <property type="protein sequence ID" value="EIW88554.1"/>
    <property type="molecule type" value="Genomic_DNA"/>
</dbReference>
<dbReference type="Proteomes" id="UP000035062">
    <property type="component" value="Unassembled WGS sequence"/>
</dbReference>
<keyword evidence="1 2" id="KW-0732">Signal</keyword>
<sequence>MLKKYLSVLVIAACSTAVTAADSPFYVGAQISATELKESEAGNSDSFDFTTLSALAGYHFTPYIAAELRLGTGVKGESFRELDYSEKLSVDLQTLLLLKGTVPINDMFSLYGVAGYGSTKFKYQERSTGFSFSETETINGLAWGVGAGFRVTPRLTATLEYLQLPDEKFSDGPYNFKLKTNNLTLGVNYQF</sequence>
<dbReference type="eggNOG" id="COG3637">
    <property type="taxonomic scope" value="Bacteria"/>
</dbReference>
<dbReference type="RefSeq" id="WP_008984858.1">
    <property type="nucleotide sequence ID" value="NZ_AKKU01000017.1"/>
</dbReference>
<dbReference type="Gene3D" id="2.40.160.20">
    <property type="match status" value="1"/>
</dbReference>
<comment type="caution">
    <text evidence="4">The sequence shown here is derived from an EMBL/GenBank/DDBJ whole genome shotgun (WGS) entry which is preliminary data.</text>
</comment>
<evidence type="ECO:0000256" key="2">
    <source>
        <dbReference type="SAM" id="SignalP"/>
    </source>
</evidence>
<dbReference type="STRING" id="1195246.AGRI_10081"/>
<gene>
    <name evidence="4" type="ORF">AGRI_10081</name>
</gene>
<organism evidence="4 5">
    <name type="scientific">Alishewanella agri BL06</name>
    <dbReference type="NCBI Taxonomy" id="1195246"/>
    <lineage>
        <taxon>Bacteria</taxon>
        <taxon>Pseudomonadati</taxon>
        <taxon>Pseudomonadota</taxon>
        <taxon>Gammaproteobacteria</taxon>
        <taxon>Alteromonadales</taxon>
        <taxon>Alteromonadaceae</taxon>
        <taxon>Alishewanella</taxon>
    </lineage>
</organism>
<evidence type="ECO:0000313" key="5">
    <source>
        <dbReference type="Proteomes" id="UP000035062"/>
    </source>
</evidence>
<dbReference type="Pfam" id="PF13505">
    <property type="entry name" value="OMP_b-brl"/>
    <property type="match status" value="1"/>
</dbReference>
<reference evidence="4 5" key="1">
    <citation type="journal article" date="2012" name="J. Bacteriol.">
        <title>Genome Sequence of Pectin-Degrading Alishewanella agri, Isolated from Landfill Soil.</title>
        <authorList>
            <person name="Kim J."/>
            <person name="Jung J."/>
            <person name="Sung J.S."/>
            <person name="Chun J."/>
            <person name="Park W."/>
        </authorList>
    </citation>
    <scope>NUCLEOTIDE SEQUENCE [LARGE SCALE GENOMIC DNA]</scope>
    <source>
        <strain evidence="4 5">BL06</strain>
    </source>
</reference>
<name>I9P1C7_9ALTE</name>
<evidence type="ECO:0000259" key="3">
    <source>
        <dbReference type="Pfam" id="PF13505"/>
    </source>
</evidence>
<evidence type="ECO:0000256" key="1">
    <source>
        <dbReference type="ARBA" id="ARBA00022729"/>
    </source>
</evidence>